<name>A0AAV7VHQ1_PLEWA</name>
<organism evidence="1 2">
    <name type="scientific">Pleurodeles waltl</name>
    <name type="common">Iberian ribbed newt</name>
    <dbReference type="NCBI Taxonomy" id="8319"/>
    <lineage>
        <taxon>Eukaryota</taxon>
        <taxon>Metazoa</taxon>
        <taxon>Chordata</taxon>
        <taxon>Craniata</taxon>
        <taxon>Vertebrata</taxon>
        <taxon>Euteleostomi</taxon>
        <taxon>Amphibia</taxon>
        <taxon>Batrachia</taxon>
        <taxon>Caudata</taxon>
        <taxon>Salamandroidea</taxon>
        <taxon>Salamandridae</taxon>
        <taxon>Pleurodelinae</taxon>
        <taxon>Pleurodeles</taxon>
    </lineage>
</organism>
<dbReference type="EMBL" id="JANPWB010000003">
    <property type="protein sequence ID" value="KAJ1200251.1"/>
    <property type="molecule type" value="Genomic_DNA"/>
</dbReference>
<dbReference type="AlphaFoldDB" id="A0AAV7VHQ1"/>
<reference evidence="1" key="1">
    <citation type="journal article" date="2022" name="bioRxiv">
        <title>Sequencing and chromosome-scale assembly of the giantPleurodeles waltlgenome.</title>
        <authorList>
            <person name="Brown T."/>
            <person name="Elewa A."/>
            <person name="Iarovenko S."/>
            <person name="Subramanian E."/>
            <person name="Araus A.J."/>
            <person name="Petzold A."/>
            <person name="Susuki M."/>
            <person name="Suzuki K.-i.T."/>
            <person name="Hayashi T."/>
            <person name="Toyoda A."/>
            <person name="Oliveira C."/>
            <person name="Osipova E."/>
            <person name="Leigh N.D."/>
            <person name="Simon A."/>
            <person name="Yun M.H."/>
        </authorList>
    </citation>
    <scope>NUCLEOTIDE SEQUENCE</scope>
    <source>
        <strain evidence="1">20211129_DDA</strain>
        <tissue evidence="1">Liver</tissue>
    </source>
</reference>
<gene>
    <name evidence="1" type="ORF">NDU88_004077</name>
</gene>
<protein>
    <submittedName>
        <fullName evidence="1">Uncharacterized protein</fullName>
    </submittedName>
</protein>
<evidence type="ECO:0000313" key="1">
    <source>
        <dbReference type="EMBL" id="KAJ1200251.1"/>
    </source>
</evidence>
<comment type="caution">
    <text evidence="1">The sequence shown here is derived from an EMBL/GenBank/DDBJ whole genome shotgun (WGS) entry which is preliminary data.</text>
</comment>
<dbReference type="Proteomes" id="UP001066276">
    <property type="component" value="Chromosome 2_1"/>
</dbReference>
<accession>A0AAV7VHQ1</accession>
<evidence type="ECO:0000313" key="2">
    <source>
        <dbReference type="Proteomes" id="UP001066276"/>
    </source>
</evidence>
<keyword evidence="2" id="KW-1185">Reference proteome</keyword>
<proteinExistence type="predicted"/>
<sequence length="166" mass="17623">MAIDLGLRLPSDLGACYENAYLCIILDDVGDGSAPLTFVVFGVRQQPKVVLRVLGHASKGFEGAILKADGSPAHDQQVEVPVERKVPGPVTESEVIPVPLQVLGTIGLILEDVFFRQSGIAVSEHCMPLGQCSQCTLLDTVAQVLPQVPEEALVVLSQRVAVGRDA</sequence>